<dbReference type="InterPro" id="IPR009057">
    <property type="entry name" value="Homeodomain-like_sf"/>
</dbReference>
<organism evidence="1 2">
    <name type="scientific">Komarekiella delphini-convector SJRDD-AB1</name>
    <dbReference type="NCBI Taxonomy" id="2593771"/>
    <lineage>
        <taxon>Bacteria</taxon>
        <taxon>Bacillati</taxon>
        <taxon>Cyanobacteriota</taxon>
        <taxon>Cyanophyceae</taxon>
        <taxon>Nostocales</taxon>
        <taxon>Nostocaceae</taxon>
        <taxon>Komarekiella</taxon>
        <taxon>Komarekiella delphini-convector</taxon>
    </lineage>
</organism>
<keyword evidence="2" id="KW-1185">Reference proteome</keyword>
<sequence>MSYNEEQFQYFEKYDVNKSKFLTPFQRKFLLKNLQASLQPEYCRRIEIMLLADQGKSPTQICEILGCSYHMARYWIGVAKAGLAHKWQEQPIGRPKSINEQYLQRLKELVSHSPREYGYPFHCWTAQWLSKHLAIEIGIEITERHISRLLKQMGLSTKPRNNSLKKETNDTQDYEITISDLQFP</sequence>
<accession>A0AA40VQM8</accession>
<protein>
    <submittedName>
        <fullName evidence="1">Helix-turn-helix domain-containing protein</fullName>
    </submittedName>
</protein>
<reference evidence="1" key="1">
    <citation type="submission" date="2019-07" db="EMBL/GenBank/DDBJ databases">
        <title>Toxilogical consequences of a new and cryptic species of cyanobacteria (Komarekiella delphini-convector) recovered from the epidermis of a bottlenose dolphin and 1500 ft. in the air.</title>
        <authorList>
            <person name="Brown A.O."/>
            <person name="Dvorak P."/>
            <person name="Villanueva C.D."/>
            <person name="Foss A.J."/>
            <person name="Garvey A.D."/>
            <person name="Gibson Q.A."/>
            <person name="Johansen J.R."/>
            <person name="Casamatta D.A."/>
        </authorList>
    </citation>
    <scope>NUCLEOTIDE SEQUENCE</scope>
    <source>
        <strain evidence="1">SJRDD-AB1</strain>
    </source>
</reference>
<proteinExistence type="predicted"/>
<evidence type="ECO:0000313" key="1">
    <source>
        <dbReference type="EMBL" id="MBD6615947.1"/>
    </source>
</evidence>
<gene>
    <name evidence="1" type="ORF">FNW02_08920</name>
</gene>
<evidence type="ECO:0000313" key="2">
    <source>
        <dbReference type="Proteomes" id="UP001165986"/>
    </source>
</evidence>
<dbReference type="EMBL" id="VJXY01000007">
    <property type="protein sequence ID" value="MBD6615947.1"/>
    <property type="molecule type" value="Genomic_DNA"/>
</dbReference>
<dbReference type="Proteomes" id="UP001165986">
    <property type="component" value="Unassembled WGS sequence"/>
</dbReference>
<name>A0AA40VQM8_9NOST</name>
<dbReference type="AlphaFoldDB" id="A0AA40VQM8"/>
<dbReference type="Pfam" id="PF13565">
    <property type="entry name" value="HTH_32"/>
    <property type="match status" value="1"/>
</dbReference>
<comment type="caution">
    <text evidence="1">The sequence shown here is derived from an EMBL/GenBank/DDBJ whole genome shotgun (WGS) entry which is preliminary data.</text>
</comment>
<dbReference type="SUPFAM" id="SSF46689">
    <property type="entry name" value="Homeodomain-like"/>
    <property type="match status" value="1"/>
</dbReference>
<dbReference type="RefSeq" id="WP_191757194.1">
    <property type="nucleotide sequence ID" value="NZ_VJXY01000007.1"/>
</dbReference>